<dbReference type="PANTHER" id="PTHR42823">
    <property type="entry name" value="ATP SYNTHASE SUBUNIT A, CHLOROPLASTIC"/>
    <property type="match status" value="1"/>
</dbReference>
<comment type="subcellular location">
    <subcellularLocation>
        <location evidence="11">Cell membrane</location>
        <topology evidence="11">Multi-pass membrane protein</topology>
    </subcellularLocation>
    <subcellularLocation>
        <location evidence="1">Membrane</location>
        <topology evidence="1">Multi-pass membrane protein</topology>
    </subcellularLocation>
</comment>
<dbReference type="GO" id="GO:0046933">
    <property type="term" value="F:proton-transporting ATP synthase activity, rotational mechanism"/>
    <property type="evidence" value="ECO:0007669"/>
    <property type="project" value="UniProtKB-UniRule"/>
</dbReference>
<comment type="caution">
    <text evidence="12">The sequence shown here is derived from an EMBL/GenBank/DDBJ whole genome shotgun (WGS) entry which is preliminary data.</text>
</comment>
<feature type="transmembrane region" description="Helical" evidence="11">
    <location>
        <begin position="108"/>
        <end position="125"/>
    </location>
</feature>
<keyword evidence="10 11" id="KW-0066">ATP synthesis</keyword>
<dbReference type="InterPro" id="IPR035908">
    <property type="entry name" value="F0_ATP_A_sf"/>
</dbReference>
<dbReference type="InterPro" id="IPR023011">
    <property type="entry name" value="ATP_synth_F0_asu_AS"/>
</dbReference>
<keyword evidence="6 11" id="KW-0375">Hydrogen ion transport</keyword>
<evidence type="ECO:0000313" key="13">
    <source>
        <dbReference type="Proteomes" id="UP000178240"/>
    </source>
</evidence>
<feature type="transmembrane region" description="Helical" evidence="11">
    <location>
        <begin position="238"/>
        <end position="259"/>
    </location>
</feature>
<dbReference type="PANTHER" id="PTHR42823:SF3">
    <property type="entry name" value="ATP SYNTHASE SUBUNIT A, CHLOROPLASTIC"/>
    <property type="match status" value="1"/>
</dbReference>
<dbReference type="InterPro" id="IPR045082">
    <property type="entry name" value="ATP_syn_F0_a_bact/chloroplast"/>
</dbReference>
<dbReference type="STRING" id="1797535.A2744_00515"/>
<dbReference type="GO" id="GO:0045259">
    <property type="term" value="C:proton-transporting ATP synthase complex"/>
    <property type="evidence" value="ECO:0007669"/>
    <property type="project" value="UniProtKB-KW"/>
</dbReference>
<dbReference type="AlphaFoldDB" id="A0A1G1XZJ7"/>
<evidence type="ECO:0000256" key="9">
    <source>
        <dbReference type="ARBA" id="ARBA00023136"/>
    </source>
</evidence>
<dbReference type="InterPro" id="IPR000568">
    <property type="entry name" value="ATP_synth_F0_asu"/>
</dbReference>
<proteinExistence type="inferred from homology"/>
<comment type="similarity">
    <text evidence="2 11">Belongs to the ATPase A chain family.</text>
</comment>
<evidence type="ECO:0000256" key="10">
    <source>
        <dbReference type="ARBA" id="ARBA00023310"/>
    </source>
</evidence>
<dbReference type="HAMAP" id="MF_01393">
    <property type="entry name" value="ATP_synth_a_bact"/>
    <property type="match status" value="1"/>
</dbReference>
<dbReference type="GO" id="GO:0042777">
    <property type="term" value="P:proton motive force-driven plasma membrane ATP synthesis"/>
    <property type="evidence" value="ECO:0007669"/>
    <property type="project" value="TreeGrafter"/>
</dbReference>
<accession>A0A1G1XZJ7</accession>
<dbReference type="PRINTS" id="PR00123">
    <property type="entry name" value="ATPASEA"/>
</dbReference>
<evidence type="ECO:0000256" key="3">
    <source>
        <dbReference type="ARBA" id="ARBA00022448"/>
    </source>
</evidence>
<evidence type="ECO:0000256" key="2">
    <source>
        <dbReference type="ARBA" id="ARBA00006810"/>
    </source>
</evidence>
<dbReference type="PROSITE" id="PS00449">
    <property type="entry name" value="ATPASE_A"/>
    <property type="match status" value="1"/>
</dbReference>
<comment type="function">
    <text evidence="11">Key component of the proton channel; it plays a direct role in the translocation of protons across the membrane.</text>
</comment>
<keyword evidence="8 11" id="KW-0406">Ion transport</keyword>
<evidence type="ECO:0000256" key="8">
    <source>
        <dbReference type="ARBA" id="ARBA00023065"/>
    </source>
</evidence>
<name>A0A1G1XZJ7_9BACT</name>
<keyword evidence="4 11" id="KW-0138">CF(0)</keyword>
<evidence type="ECO:0000313" key="12">
    <source>
        <dbReference type="EMBL" id="OGY45442.1"/>
    </source>
</evidence>
<evidence type="ECO:0000256" key="5">
    <source>
        <dbReference type="ARBA" id="ARBA00022692"/>
    </source>
</evidence>
<keyword evidence="3 11" id="KW-0813">Transport</keyword>
<dbReference type="GO" id="GO:0005886">
    <property type="term" value="C:plasma membrane"/>
    <property type="evidence" value="ECO:0007669"/>
    <property type="project" value="UniProtKB-SubCell"/>
</dbReference>
<evidence type="ECO:0000256" key="4">
    <source>
        <dbReference type="ARBA" id="ARBA00022547"/>
    </source>
</evidence>
<evidence type="ECO:0000256" key="1">
    <source>
        <dbReference type="ARBA" id="ARBA00004141"/>
    </source>
</evidence>
<keyword evidence="9 11" id="KW-0472">Membrane</keyword>
<dbReference type="SUPFAM" id="SSF81336">
    <property type="entry name" value="F1F0 ATP synthase subunit A"/>
    <property type="match status" value="1"/>
</dbReference>
<evidence type="ECO:0000256" key="7">
    <source>
        <dbReference type="ARBA" id="ARBA00022989"/>
    </source>
</evidence>
<protein>
    <recommendedName>
        <fullName evidence="11">ATP synthase subunit a</fullName>
    </recommendedName>
    <alternativeName>
        <fullName evidence="11">ATP synthase F0 sector subunit a</fullName>
    </alternativeName>
    <alternativeName>
        <fullName evidence="11">F-ATPase subunit 6</fullName>
    </alternativeName>
</protein>
<organism evidence="12 13">
    <name type="scientific">Candidatus Buchananbacteria bacterium RIFCSPHIGHO2_01_FULL_44_11</name>
    <dbReference type="NCBI Taxonomy" id="1797535"/>
    <lineage>
        <taxon>Bacteria</taxon>
        <taxon>Candidatus Buchananiibacteriota</taxon>
    </lineage>
</organism>
<feature type="transmembrane region" description="Helical" evidence="11">
    <location>
        <begin position="162"/>
        <end position="185"/>
    </location>
</feature>
<dbReference type="Proteomes" id="UP000178240">
    <property type="component" value="Unassembled WGS sequence"/>
</dbReference>
<dbReference type="Gene3D" id="1.20.120.220">
    <property type="entry name" value="ATP synthase, F0 complex, subunit A"/>
    <property type="match status" value="1"/>
</dbReference>
<keyword evidence="5 11" id="KW-0812">Transmembrane</keyword>
<sequence>MTEQKTVNNLNDANQANALNQVAEAGQSISHEATLFAEPIFHVGQFTVTNSLLTAWVAIFLIIVGSLIIRRKIRSVPTGIQNYVEVIYDGALNLADSVTGSRQKSVKFLPVVLPLFIFILLNNWLGMLPGVGSIGFIEKVGGQSVFIPFLRGGTADLNTTLALAIMAVVLTHIFGIVMTSAWSHLNRFIGLNLLLEIPRKVFKDKDYTAILVNPIKFFVGLIEIIGEVAKVASLSFRLFGNIFAGEVLLGAMAAIFAYALPIPFLFLEIIVGIIQALIFAMLTLVFLTVMTTSHEEESHAG</sequence>
<keyword evidence="7 11" id="KW-1133">Transmembrane helix</keyword>
<feature type="transmembrane region" description="Helical" evidence="11">
    <location>
        <begin position="265"/>
        <end position="289"/>
    </location>
</feature>
<dbReference type="Pfam" id="PF00119">
    <property type="entry name" value="ATP-synt_A"/>
    <property type="match status" value="1"/>
</dbReference>
<evidence type="ECO:0000256" key="6">
    <source>
        <dbReference type="ARBA" id="ARBA00022781"/>
    </source>
</evidence>
<evidence type="ECO:0000256" key="11">
    <source>
        <dbReference type="HAMAP-Rule" id="MF_01393"/>
    </source>
</evidence>
<dbReference type="CDD" id="cd00310">
    <property type="entry name" value="ATP-synt_Fo_a_6"/>
    <property type="match status" value="1"/>
</dbReference>
<reference evidence="12 13" key="1">
    <citation type="journal article" date="2016" name="Nat. Commun.">
        <title>Thousands of microbial genomes shed light on interconnected biogeochemical processes in an aquifer system.</title>
        <authorList>
            <person name="Anantharaman K."/>
            <person name="Brown C.T."/>
            <person name="Hug L.A."/>
            <person name="Sharon I."/>
            <person name="Castelle C.J."/>
            <person name="Probst A.J."/>
            <person name="Thomas B.C."/>
            <person name="Singh A."/>
            <person name="Wilkins M.J."/>
            <person name="Karaoz U."/>
            <person name="Brodie E.L."/>
            <person name="Williams K.H."/>
            <person name="Hubbard S.S."/>
            <person name="Banfield J.F."/>
        </authorList>
    </citation>
    <scope>NUCLEOTIDE SEQUENCE [LARGE SCALE GENOMIC DNA]</scope>
</reference>
<feature type="transmembrane region" description="Helical" evidence="11">
    <location>
        <begin position="51"/>
        <end position="69"/>
    </location>
</feature>
<keyword evidence="11" id="KW-1003">Cell membrane</keyword>
<dbReference type="EMBL" id="MHIE01000020">
    <property type="protein sequence ID" value="OGY45442.1"/>
    <property type="molecule type" value="Genomic_DNA"/>
</dbReference>
<gene>
    <name evidence="11" type="primary">atpB</name>
    <name evidence="12" type="ORF">A2744_00515</name>
</gene>